<accession>Q4THX9</accession>
<dbReference type="KEGG" id="tng:GSTEN00000315G001"/>
<reference evidence="1" key="2">
    <citation type="submission" date="2004-02" db="EMBL/GenBank/DDBJ databases">
        <authorList>
            <consortium name="Genoscope"/>
            <consortium name="Whitehead Institute Centre for Genome Research"/>
        </authorList>
    </citation>
    <scope>NUCLEOTIDE SEQUENCE</scope>
</reference>
<dbReference type="EMBL" id="CAAE01002582">
    <property type="protein sequence ID" value="CAF87503.1"/>
    <property type="molecule type" value="Genomic_DNA"/>
</dbReference>
<dbReference type="AlphaFoldDB" id="Q4THX9"/>
<comment type="caution">
    <text evidence="1">The sequence shown here is derived from an EMBL/GenBank/DDBJ whole genome shotgun (WGS) entry which is preliminary data.</text>
</comment>
<evidence type="ECO:0000313" key="1">
    <source>
        <dbReference type="EMBL" id="CAF87503.1"/>
    </source>
</evidence>
<proteinExistence type="predicted"/>
<reference evidence="1" key="1">
    <citation type="journal article" date="2004" name="Nature">
        <title>Genome duplication in the teleost fish Tetraodon nigroviridis reveals the early vertebrate proto-karyotype.</title>
        <authorList>
            <person name="Jaillon O."/>
            <person name="Aury J.-M."/>
            <person name="Brunet F."/>
            <person name="Petit J.-L."/>
            <person name="Stange-Thomann N."/>
            <person name="Mauceli E."/>
            <person name="Bouneau L."/>
            <person name="Fischer C."/>
            <person name="Ozouf-Costaz C."/>
            <person name="Bernot A."/>
            <person name="Nicaud S."/>
            <person name="Jaffe D."/>
            <person name="Fisher S."/>
            <person name="Lutfalla G."/>
            <person name="Dossat C."/>
            <person name="Segurens B."/>
            <person name="Dasilva C."/>
            <person name="Salanoubat M."/>
            <person name="Levy M."/>
            <person name="Boudet N."/>
            <person name="Castellano S."/>
            <person name="Anthouard V."/>
            <person name="Jubin C."/>
            <person name="Castelli V."/>
            <person name="Katinka M."/>
            <person name="Vacherie B."/>
            <person name="Biemont C."/>
            <person name="Skalli Z."/>
            <person name="Cattolico L."/>
            <person name="Poulain J."/>
            <person name="De Berardinis V."/>
            <person name="Cruaud C."/>
            <person name="Duprat S."/>
            <person name="Brottier P."/>
            <person name="Coutanceau J.-P."/>
            <person name="Gouzy J."/>
            <person name="Parra G."/>
            <person name="Lardier G."/>
            <person name="Chapple C."/>
            <person name="McKernan K.J."/>
            <person name="McEwan P."/>
            <person name="Bosak S."/>
            <person name="Kellis M."/>
            <person name="Volff J.-N."/>
            <person name="Guigo R."/>
            <person name="Zody M.C."/>
            <person name="Mesirov J."/>
            <person name="Lindblad-Toh K."/>
            <person name="Birren B."/>
            <person name="Nusbaum C."/>
            <person name="Kahn D."/>
            <person name="Robinson-Rechavi M."/>
            <person name="Laudet V."/>
            <person name="Schachter V."/>
            <person name="Quetier F."/>
            <person name="Saurin W."/>
            <person name="Scarpelli C."/>
            <person name="Wincker P."/>
            <person name="Lander E.S."/>
            <person name="Weissenbach J."/>
            <person name="Roest Crollius H."/>
        </authorList>
    </citation>
    <scope>NUCLEOTIDE SEQUENCE [LARGE SCALE GENOMIC DNA]</scope>
</reference>
<gene>
    <name evidence="1" type="ORF">GSTENG00000315001</name>
</gene>
<protein>
    <submittedName>
        <fullName evidence="1">(spotted green pufferfish) hypothetical protein</fullName>
    </submittedName>
</protein>
<feature type="non-terminal residue" evidence="1">
    <location>
        <position position="1"/>
    </location>
</feature>
<dbReference type="OrthoDB" id="3176171at2759"/>
<name>Q4THX9_TETNG</name>
<sequence>EKELNTKCVVEMVKNQTVLHPASMNLGKGDSR</sequence>
<organism evidence="1">
    <name type="scientific">Tetraodon nigroviridis</name>
    <name type="common">Spotted green pufferfish</name>
    <name type="synonym">Chelonodon nigroviridis</name>
    <dbReference type="NCBI Taxonomy" id="99883"/>
    <lineage>
        <taxon>Eukaryota</taxon>
        <taxon>Metazoa</taxon>
        <taxon>Chordata</taxon>
        <taxon>Craniata</taxon>
        <taxon>Vertebrata</taxon>
        <taxon>Euteleostomi</taxon>
        <taxon>Actinopterygii</taxon>
        <taxon>Neopterygii</taxon>
        <taxon>Teleostei</taxon>
        <taxon>Neoteleostei</taxon>
        <taxon>Acanthomorphata</taxon>
        <taxon>Eupercaria</taxon>
        <taxon>Tetraodontiformes</taxon>
        <taxon>Tetradontoidea</taxon>
        <taxon>Tetraodontidae</taxon>
        <taxon>Tetraodon</taxon>
    </lineage>
</organism>